<keyword evidence="1" id="KW-0812">Transmembrane</keyword>
<dbReference type="GO" id="GO:0140359">
    <property type="term" value="F:ABC-type transporter activity"/>
    <property type="evidence" value="ECO:0007669"/>
    <property type="project" value="InterPro"/>
</dbReference>
<keyword evidence="3" id="KW-1185">Reference proteome</keyword>
<feature type="transmembrane region" description="Helical" evidence="1">
    <location>
        <begin position="349"/>
        <end position="370"/>
    </location>
</feature>
<evidence type="ECO:0000313" key="3">
    <source>
        <dbReference type="Proteomes" id="UP000030416"/>
    </source>
</evidence>
<feature type="transmembrane region" description="Helical" evidence="1">
    <location>
        <begin position="506"/>
        <end position="526"/>
    </location>
</feature>
<sequence>MNVQMLKGTSQLIKIISRQHRFQIIAWLMGIVFVSLAVASSYQSVYQNESDKQGFALTMQNPAMVAMLGPGYEADEYLLTIGTQFAHEMLLFTLLAIAIMNILLVGSSTRTDEETGRTEVLRSLPIGRLSYLAASIIVVGCVNLIIALITGIGLHLLNIEGNTLESSILYGAILGLGGFVFAAITSLFAQITDSSRGTKGLAFGTLVIAYFIRAVGDVVDEKISFFSPLGWLLRTDVFINNYWWPIVISSIFSIVLIIITFYLNSIRDLNSGFLPTRKGRTNASSMIKSILGLVYHLQRIKIIAWGIGIFALGAAFGAVMGDMEKYFSDNEFVQMMLAQMGDFSITDQFISMLMGIMSLISVIPVIMTILKLKSEENHYRTEHFYSRAISRNRVLGSFTVLAIIESIIYLMLLALGLWLAANTMMENPISFATIMQSALVYLPAMFFMIGVTVFLVGFAPKFTSVIWLYFAFCYVAVYVGGLLNFPEWIMYLSAFELIPKVPGEEVDIQSLFLLLVLFIVFLFIGFKGYNKRDIAG</sequence>
<reference evidence="2 3" key="1">
    <citation type="submission" date="2014-02" db="EMBL/GenBank/DDBJ databases">
        <title>Draft genome sequence of Lysinibacillus manganicus DSM 26584T.</title>
        <authorList>
            <person name="Zhang F."/>
            <person name="Wang G."/>
            <person name="Zhang L."/>
        </authorList>
    </citation>
    <scope>NUCLEOTIDE SEQUENCE [LARGE SCALE GENOMIC DNA]</scope>
    <source>
        <strain evidence="2 3">DSM 26584</strain>
    </source>
</reference>
<evidence type="ECO:0000313" key="2">
    <source>
        <dbReference type="EMBL" id="KGR77008.1"/>
    </source>
</evidence>
<feature type="transmembrane region" description="Helical" evidence="1">
    <location>
        <begin position="89"/>
        <end position="108"/>
    </location>
</feature>
<feature type="transmembrane region" description="Helical" evidence="1">
    <location>
        <begin position="129"/>
        <end position="156"/>
    </location>
</feature>
<dbReference type="eggNOG" id="COG3559">
    <property type="taxonomic scope" value="Bacteria"/>
</dbReference>
<keyword evidence="1" id="KW-1133">Transmembrane helix</keyword>
<dbReference type="STRING" id="1384049.CD29_15930"/>
<gene>
    <name evidence="2" type="ORF">CD29_15930</name>
</gene>
<accession>A0A0A3I2W2</accession>
<feature type="transmembrane region" description="Helical" evidence="1">
    <location>
        <begin position="168"/>
        <end position="189"/>
    </location>
</feature>
<feature type="transmembrane region" description="Helical" evidence="1">
    <location>
        <begin position="394"/>
        <end position="420"/>
    </location>
</feature>
<feature type="transmembrane region" description="Helical" evidence="1">
    <location>
        <begin position="302"/>
        <end position="321"/>
    </location>
</feature>
<comment type="caution">
    <text evidence="2">The sequence shown here is derived from an EMBL/GenBank/DDBJ whole genome shotgun (WGS) entry which is preliminary data.</text>
</comment>
<dbReference type="OrthoDB" id="2014935at2"/>
<dbReference type="EMBL" id="JPVN01000022">
    <property type="protein sequence ID" value="KGR77008.1"/>
    <property type="molecule type" value="Genomic_DNA"/>
</dbReference>
<keyword evidence="1" id="KW-0472">Membrane</keyword>
<dbReference type="RefSeq" id="WP_036188757.1">
    <property type="nucleotide sequence ID" value="NZ_AVDA01000022.1"/>
</dbReference>
<proteinExistence type="predicted"/>
<dbReference type="GO" id="GO:0005886">
    <property type="term" value="C:plasma membrane"/>
    <property type="evidence" value="ECO:0007669"/>
    <property type="project" value="UniProtKB-SubCell"/>
</dbReference>
<feature type="transmembrane region" description="Helical" evidence="1">
    <location>
        <begin position="242"/>
        <end position="263"/>
    </location>
</feature>
<dbReference type="Proteomes" id="UP000030416">
    <property type="component" value="Unassembled WGS sequence"/>
</dbReference>
<protein>
    <submittedName>
        <fullName evidence="2">ABC transporter permease</fullName>
    </submittedName>
</protein>
<feature type="transmembrane region" description="Helical" evidence="1">
    <location>
        <begin position="440"/>
        <end position="459"/>
    </location>
</feature>
<feature type="transmembrane region" description="Helical" evidence="1">
    <location>
        <begin position="21"/>
        <end position="42"/>
    </location>
</feature>
<feature type="transmembrane region" description="Helical" evidence="1">
    <location>
        <begin position="466"/>
        <end position="486"/>
    </location>
</feature>
<feature type="transmembrane region" description="Helical" evidence="1">
    <location>
        <begin position="201"/>
        <end position="219"/>
    </location>
</feature>
<name>A0A0A3I2W2_9BACL</name>
<evidence type="ECO:0000256" key="1">
    <source>
        <dbReference type="SAM" id="Phobius"/>
    </source>
</evidence>
<organism evidence="2 3">
    <name type="scientific">Ureibacillus manganicus DSM 26584</name>
    <dbReference type="NCBI Taxonomy" id="1384049"/>
    <lineage>
        <taxon>Bacteria</taxon>
        <taxon>Bacillati</taxon>
        <taxon>Bacillota</taxon>
        <taxon>Bacilli</taxon>
        <taxon>Bacillales</taxon>
        <taxon>Caryophanaceae</taxon>
        <taxon>Ureibacillus</taxon>
    </lineage>
</organism>
<dbReference type="AlphaFoldDB" id="A0A0A3I2W2"/>